<feature type="region of interest" description="Disordered" evidence="4">
    <location>
        <begin position="155"/>
        <end position="211"/>
    </location>
</feature>
<dbReference type="PROSITE" id="PS01124">
    <property type="entry name" value="HTH_ARAC_FAMILY_2"/>
    <property type="match status" value="1"/>
</dbReference>
<dbReference type="Pfam" id="PF02311">
    <property type="entry name" value="AraC_binding"/>
    <property type="match status" value="1"/>
</dbReference>
<dbReference type="InterPro" id="IPR003313">
    <property type="entry name" value="AraC-bd"/>
</dbReference>
<dbReference type="GO" id="GO:0043565">
    <property type="term" value="F:sequence-specific DNA binding"/>
    <property type="evidence" value="ECO:0007669"/>
    <property type="project" value="InterPro"/>
</dbReference>
<name>A0A098QW15_9SPIO</name>
<keyword evidence="1" id="KW-0805">Transcription regulation</keyword>
<dbReference type="Proteomes" id="UP000029692">
    <property type="component" value="Unassembled WGS sequence"/>
</dbReference>
<dbReference type="SMART" id="SM00342">
    <property type="entry name" value="HTH_ARAC"/>
    <property type="match status" value="1"/>
</dbReference>
<dbReference type="PANTHER" id="PTHR43280:SF2">
    <property type="entry name" value="HTH-TYPE TRANSCRIPTIONAL REGULATOR EXSA"/>
    <property type="match status" value="1"/>
</dbReference>
<comment type="caution">
    <text evidence="6">The sequence shown here is derived from an EMBL/GenBank/DDBJ whole genome shotgun (WGS) entry which is preliminary data.</text>
</comment>
<dbReference type="Pfam" id="PF12833">
    <property type="entry name" value="HTH_18"/>
    <property type="match status" value="1"/>
</dbReference>
<dbReference type="PANTHER" id="PTHR43280">
    <property type="entry name" value="ARAC-FAMILY TRANSCRIPTIONAL REGULATOR"/>
    <property type="match status" value="1"/>
</dbReference>
<reference evidence="6 7" key="1">
    <citation type="submission" date="2014-05" db="EMBL/GenBank/DDBJ databases">
        <title>De novo Genome Sequence of Spirocheata sp.</title>
        <authorList>
            <person name="Shivani Y."/>
            <person name="Subhash Y."/>
            <person name="Tushar L."/>
            <person name="Sasikala C."/>
            <person name="Ramana C.V."/>
        </authorList>
    </citation>
    <scope>NUCLEOTIDE SEQUENCE [LARGE SCALE GENOMIC DNA]</scope>
    <source>
        <strain evidence="6 7">JC230</strain>
    </source>
</reference>
<evidence type="ECO:0000313" key="7">
    <source>
        <dbReference type="Proteomes" id="UP000029692"/>
    </source>
</evidence>
<dbReference type="Gene3D" id="1.10.10.60">
    <property type="entry name" value="Homeodomain-like"/>
    <property type="match status" value="1"/>
</dbReference>
<proteinExistence type="predicted"/>
<dbReference type="SUPFAM" id="SSF51215">
    <property type="entry name" value="Regulatory protein AraC"/>
    <property type="match status" value="1"/>
</dbReference>
<dbReference type="InterPro" id="IPR018060">
    <property type="entry name" value="HTH_AraC"/>
</dbReference>
<dbReference type="EMBL" id="JNUP01000063">
    <property type="protein sequence ID" value="KGE72060.1"/>
    <property type="molecule type" value="Genomic_DNA"/>
</dbReference>
<dbReference type="AlphaFoldDB" id="A0A098QW15"/>
<organism evidence="6 7">
    <name type="scientific">Spirochaeta lutea</name>
    <dbReference type="NCBI Taxonomy" id="1480694"/>
    <lineage>
        <taxon>Bacteria</taxon>
        <taxon>Pseudomonadati</taxon>
        <taxon>Spirochaetota</taxon>
        <taxon>Spirochaetia</taxon>
        <taxon>Spirochaetales</taxon>
        <taxon>Spirochaetaceae</taxon>
        <taxon>Spirochaeta</taxon>
    </lineage>
</organism>
<evidence type="ECO:0000256" key="1">
    <source>
        <dbReference type="ARBA" id="ARBA00023015"/>
    </source>
</evidence>
<dbReference type="InterPro" id="IPR018062">
    <property type="entry name" value="HTH_AraC-typ_CS"/>
</dbReference>
<evidence type="ECO:0000256" key="3">
    <source>
        <dbReference type="ARBA" id="ARBA00023163"/>
    </source>
</evidence>
<gene>
    <name evidence="6" type="ORF">DC28_08110</name>
</gene>
<dbReference type="InterPro" id="IPR014710">
    <property type="entry name" value="RmlC-like_jellyroll"/>
</dbReference>
<feature type="compositionally biased region" description="Polar residues" evidence="4">
    <location>
        <begin position="178"/>
        <end position="189"/>
    </location>
</feature>
<dbReference type="RefSeq" id="WP_052078616.1">
    <property type="nucleotide sequence ID" value="NZ_JNUP01000063.1"/>
</dbReference>
<evidence type="ECO:0000256" key="4">
    <source>
        <dbReference type="SAM" id="MobiDB-lite"/>
    </source>
</evidence>
<dbReference type="STRING" id="1480694.DC28_08110"/>
<keyword evidence="3" id="KW-0804">Transcription</keyword>
<dbReference type="OrthoDB" id="328780at2"/>
<dbReference type="InterPro" id="IPR009057">
    <property type="entry name" value="Homeodomain-like_sf"/>
</dbReference>
<keyword evidence="2" id="KW-0238">DNA-binding</keyword>
<feature type="domain" description="HTH araC/xylS-type" evidence="5">
    <location>
        <begin position="217"/>
        <end position="315"/>
    </location>
</feature>
<dbReference type="SUPFAM" id="SSF46689">
    <property type="entry name" value="Homeodomain-like"/>
    <property type="match status" value="2"/>
</dbReference>
<evidence type="ECO:0000313" key="6">
    <source>
        <dbReference type="EMBL" id="KGE72060.1"/>
    </source>
</evidence>
<keyword evidence="7" id="KW-1185">Reference proteome</keyword>
<accession>A0A098QW15</accession>
<evidence type="ECO:0000259" key="5">
    <source>
        <dbReference type="PROSITE" id="PS01124"/>
    </source>
</evidence>
<dbReference type="PROSITE" id="PS00041">
    <property type="entry name" value="HTH_ARAC_FAMILY_1"/>
    <property type="match status" value="1"/>
</dbReference>
<dbReference type="InterPro" id="IPR037923">
    <property type="entry name" value="HTH-like"/>
</dbReference>
<sequence length="339" mass="38964">MTITDVVFIHTMNKPQLIHWHSRRHAHEAGQYELHYFIHGEGTFENNRTTRSIRPGSLYLTLPGQVHKIHPRNLDRPLSYYAALFTLQADEPVYPLVNDPGFQTRFPLRLRGSQRFVLEEIKSSFSSENPYQRAAGEHRLLAFLYQLYGEEMHRRGMHGQPSDRNTPDSPASAHDVLQTPSEAAQTGRTPSAGPHTSPGLPAPGTNRGSGDFHLQLEQAASLFQEHLFSRISLDQVCQRLDISKEHLIRLFNRHLHTTPMRYYTHLKIEAASSMLINSDLSLKEIAWELGFSSPFHLSKRFKEHTGSTPSAYRKRYFRENPTGYHTKIIDPELETDQDY</sequence>
<dbReference type="GO" id="GO:0003700">
    <property type="term" value="F:DNA-binding transcription factor activity"/>
    <property type="evidence" value="ECO:0007669"/>
    <property type="project" value="InterPro"/>
</dbReference>
<evidence type="ECO:0000256" key="2">
    <source>
        <dbReference type="ARBA" id="ARBA00023125"/>
    </source>
</evidence>
<dbReference type="Gene3D" id="2.60.120.10">
    <property type="entry name" value="Jelly Rolls"/>
    <property type="match status" value="1"/>
</dbReference>
<dbReference type="eggNOG" id="COG4977">
    <property type="taxonomic scope" value="Bacteria"/>
</dbReference>
<protein>
    <recommendedName>
        <fullName evidence="5">HTH araC/xylS-type domain-containing protein</fullName>
    </recommendedName>
</protein>